<evidence type="ECO:0008006" key="5">
    <source>
        <dbReference type="Google" id="ProtNLM"/>
    </source>
</evidence>
<dbReference type="OrthoDB" id="4489237at2759"/>
<dbReference type="RefSeq" id="XP_040672006.1">
    <property type="nucleotide sequence ID" value="XM_040807564.1"/>
</dbReference>
<evidence type="ECO:0000313" key="4">
    <source>
        <dbReference type="Proteomes" id="UP000184073"/>
    </source>
</evidence>
<dbReference type="EMBL" id="KV878134">
    <property type="protein sequence ID" value="OJJ06244.1"/>
    <property type="molecule type" value="Genomic_DNA"/>
</dbReference>
<proteinExistence type="predicted"/>
<protein>
    <recommendedName>
        <fullName evidence="5">Transmembrane protein</fullName>
    </recommendedName>
</protein>
<accession>A0A1L9PXH7</accession>
<evidence type="ECO:0000256" key="1">
    <source>
        <dbReference type="SAM" id="MobiDB-lite"/>
    </source>
</evidence>
<dbReference type="VEuPathDB" id="FungiDB:ASPVEDRAFT_139279"/>
<feature type="transmembrane region" description="Helical" evidence="2">
    <location>
        <begin position="24"/>
        <end position="46"/>
    </location>
</feature>
<reference evidence="4" key="1">
    <citation type="journal article" date="2017" name="Genome Biol.">
        <title>Comparative genomics reveals high biological diversity and specific adaptations in the industrially and medically important fungal genus Aspergillus.</title>
        <authorList>
            <person name="de Vries R.P."/>
            <person name="Riley R."/>
            <person name="Wiebenga A."/>
            <person name="Aguilar-Osorio G."/>
            <person name="Amillis S."/>
            <person name="Uchima C.A."/>
            <person name="Anderluh G."/>
            <person name="Asadollahi M."/>
            <person name="Askin M."/>
            <person name="Barry K."/>
            <person name="Battaglia E."/>
            <person name="Bayram O."/>
            <person name="Benocci T."/>
            <person name="Braus-Stromeyer S.A."/>
            <person name="Caldana C."/>
            <person name="Canovas D."/>
            <person name="Cerqueira G.C."/>
            <person name="Chen F."/>
            <person name="Chen W."/>
            <person name="Choi C."/>
            <person name="Clum A."/>
            <person name="Dos Santos R.A."/>
            <person name="Damasio A.R."/>
            <person name="Diallinas G."/>
            <person name="Emri T."/>
            <person name="Fekete E."/>
            <person name="Flipphi M."/>
            <person name="Freyberg S."/>
            <person name="Gallo A."/>
            <person name="Gournas C."/>
            <person name="Habgood R."/>
            <person name="Hainaut M."/>
            <person name="Harispe M.L."/>
            <person name="Henrissat B."/>
            <person name="Hilden K.S."/>
            <person name="Hope R."/>
            <person name="Hossain A."/>
            <person name="Karabika E."/>
            <person name="Karaffa L."/>
            <person name="Karanyi Z."/>
            <person name="Krasevec N."/>
            <person name="Kuo A."/>
            <person name="Kusch H."/>
            <person name="LaButti K."/>
            <person name="Lagendijk E.L."/>
            <person name="Lapidus A."/>
            <person name="Levasseur A."/>
            <person name="Lindquist E."/>
            <person name="Lipzen A."/>
            <person name="Logrieco A.F."/>
            <person name="MacCabe A."/>
            <person name="Maekelae M.R."/>
            <person name="Malavazi I."/>
            <person name="Melin P."/>
            <person name="Meyer V."/>
            <person name="Mielnichuk N."/>
            <person name="Miskei M."/>
            <person name="Molnar A.P."/>
            <person name="Mule G."/>
            <person name="Ngan C.Y."/>
            <person name="Orejas M."/>
            <person name="Orosz E."/>
            <person name="Ouedraogo J.P."/>
            <person name="Overkamp K.M."/>
            <person name="Park H.-S."/>
            <person name="Perrone G."/>
            <person name="Piumi F."/>
            <person name="Punt P.J."/>
            <person name="Ram A.F."/>
            <person name="Ramon A."/>
            <person name="Rauscher S."/>
            <person name="Record E."/>
            <person name="Riano-Pachon D.M."/>
            <person name="Robert V."/>
            <person name="Roehrig J."/>
            <person name="Ruller R."/>
            <person name="Salamov A."/>
            <person name="Salih N.S."/>
            <person name="Samson R.A."/>
            <person name="Sandor E."/>
            <person name="Sanguinetti M."/>
            <person name="Schuetze T."/>
            <person name="Sepcic K."/>
            <person name="Shelest E."/>
            <person name="Sherlock G."/>
            <person name="Sophianopoulou V."/>
            <person name="Squina F.M."/>
            <person name="Sun H."/>
            <person name="Susca A."/>
            <person name="Todd R.B."/>
            <person name="Tsang A."/>
            <person name="Unkles S.E."/>
            <person name="van de Wiele N."/>
            <person name="van Rossen-Uffink D."/>
            <person name="Oliveira J.V."/>
            <person name="Vesth T.C."/>
            <person name="Visser J."/>
            <person name="Yu J.-H."/>
            <person name="Zhou M."/>
            <person name="Andersen M.R."/>
            <person name="Archer D.B."/>
            <person name="Baker S.E."/>
            <person name="Benoit I."/>
            <person name="Brakhage A.A."/>
            <person name="Braus G.H."/>
            <person name="Fischer R."/>
            <person name="Frisvad J.C."/>
            <person name="Goldman G.H."/>
            <person name="Houbraken J."/>
            <person name="Oakley B."/>
            <person name="Pocsi I."/>
            <person name="Scazzocchio C."/>
            <person name="Seiboth B."/>
            <person name="vanKuyk P.A."/>
            <person name="Wortman J."/>
            <person name="Dyer P.S."/>
            <person name="Grigoriev I.V."/>
        </authorList>
    </citation>
    <scope>NUCLEOTIDE SEQUENCE [LARGE SCALE GENOMIC DNA]</scope>
    <source>
        <strain evidence="4">CBS 583.65</strain>
    </source>
</reference>
<dbReference type="GeneID" id="63723075"/>
<keyword evidence="2" id="KW-0472">Membrane</keyword>
<feature type="region of interest" description="Disordered" evidence="1">
    <location>
        <begin position="63"/>
        <end position="100"/>
    </location>
</feature>
<organism evidence="3 4">
    <name type="scientific">Aspergillus versicolor CBS 583.65</name>
    <dbReference type="NCBI Taxonomy" id="1036611"/>
    <lineage>
        <taxon>Eukaryota</taxon>
        <taxon>Fungi</taxon>
        <taxon>Dikarya</taxon>
        <taxon>Ascomycota</taxon>
        <taxon>Pezizomycotina</taxon>
        <taxon>Eurotiomycetes</taxon>
        <taxon>Eurotiomycetidae</taxon>
        <taxon>Eurotiales</taxon>
        <taxon>Aspergillaceae</taxon>
        <taxon>Aspergillus</taxon>
        <taxon>Aspergillus subgen. Nidulantes</taxon>
    </lineage>
</organism>
<keyword evidence="2" id="KW-0812">Transmembrane</keyword>
<gene>
    <name evidence="3" type="ORF">ASPVEDRAFT_139279</name>
</gene>
<evidence type="ECO:0000256" key="2">
    <source>
        <dbReference type="SAM" id="Phobius"/>
    </source>
</evidence>
<keyword evidence="4" id="KW-1185">Reference proteome</keyword>
<evidence type="ECO:0000313" key="3">
    <source>
        <dbReference type="EMBL" id="OJJ06244.1"/>
    </source>
</evidence>
<keyword evidence="2" id="KW-1133">Transmembrane helix</keyword>
<dbReference type="AlphaFoldDB" id="A0A1L9PXH7"/>
<dbReference type="Proteomes" id="UP000184073">
    <property type="component" value="Unassembled WGS sequence"/>
</dbReference>
<name>A0A1L9PXH7_ASPVE</name>
<sequence>MTNSTLPGHGDPSDHDRAKAADEIIILILGAVVFVTFALGLVSQLYETPIFFSRRRQYWDDEDDEDKDQYYGSSEPDGMNAMSDLEAGTGTGAQPPLRSATRYGSITPHIMDINGVTKMVLVVDADTPPTEGAFDAYTQWFATWRRRMDSYREQQLLDERAPLLGDWSD</sequence>